<reference evidence="4" key="2">
    <citation type="submission" date="2015-07" db="EMBL/GenBank/DDBJ databases">
        <title>Plasmids, circular viruses and viroids from rat gut.</title>
        <authorList>
            <person name="Jorgensen T.J."/>
            <person name="Hansen M.A."/>
            <person name="Xu Z."/>
            <person name="Tabak M.A."/>
            <person name="Sorensen S.J."/>
            <person name="Hansen L.H."/>
        </authorList>
    </citation>
    <scope>NUCLEOTIDE SEQUENCE</scope>
    <source>
        <plasmid evidence="4">pRGRH0201</plasmid>
    </source>
</reference>
<dbReference type="NCBIfam" id="NF041496">
    <property type="entry name" value="MobQ"/>
    <property type="match status" value="1"/>
</dbReference>
<geneLocation type="plasmid" evidence="4">
    <name>pRGRH0201</name>
</geneLocation>
<dbReference type="AlphaFoldDB" id="A0A0H5PWP4"/>
<feature type="domain" description="MobA/MobL protein" evidence="3">
    <location>
        <begin position="61"/>
        <end position="251"/>
    </location>
</feature>
<evidence type="ECO:0000313" key="4">
    <source>
        <dbReference type="EMBL" id="CRY94171.1"/>
    </source>
</evidence>
<sequence length="459" mass="51265">MVAILVDRSIGCKTRSAHLYKRFTFVWARGAALSFEPRLRHRAKMAIYHLRATMISRSAGRSATAAAAYRSASHIEDHRTGLSFDYRARGGVDHVEILAPAHAPEWAQDRAGLWNAVEAAETRKNSQVAREIRVALPAELDHGQRVELVRDFCQRQFVDRGMVADIALHAPGCEGDDRNHHAHILLTTREIAAEGFTTKNRDWNAVEVLEGWREAWAQDANLALELAGHAERIDHRTLEAQRIEALELAHVAQEQGDEAEALEHTVRAVALDRPPLPQLSAGAWQLKERGQEVTAVRVWHEVKAHAAEVARVAQELAGHVRTWLERAADHVLDRMQPPEAGLAYEGGGHDRDRPQDLAARMREAWALRDVGSDIGDQRSAISEKTSDKPAAPQSLADRLRAGSKALDHGEIAARLAAIRQGREVEKEQVDQKAERLHDKELEQEREAEVQRERGPGHEL</sequence>
<evidence type="ECO:0000259" key="3">
    <source>
        <dbReference type="Pfam" id="PF03389"/>
    </source>
</evidence>
<accession>A0A0H5PWP4</accession>
<proteinExistence type="predicted"/>
<dbReference type="Pfam" id="PF03389">
    <property type="entry name" value="MobA_MobL"/>
    <property type="match status" value="1"/>
</dbReference>
<dbReference type="EMBL" id="LN852881">
    <property type="protein sequence ID" value="CRY94171.1"/>
    <property type="molecule type" value="Genomic_DNA"/>
</dbReference>
<name>A0A0H5PWP4_9ZZZZ</name>
<feature type="region of interest" description="Disordered" evidence="2">
    <location>
        <begin position="422"/>
        <end position="459"/>
    </location>
</feature>
<evidence type="ECO:0000256" key="1">
    <source>
        <dbReference type="ARBA" id="ARBA00022971"/>
    </source>
</evidence>
<dbReference type="Gene3D" id="3.30.930.30">
    <property type="match status" value="1"/>
</dbReference>
<dbReference type="InterPro" id="IPR005053">
    <property type="entry name" value="MobA_MobL"/>
</dbReference>
<keyword evidence="1" id="KW-0184">Conjugation</keyword>
<protein>
    <recommendedName>
        <fullName evidence="3">MobA/MobL protein domain-containing protein</fullName>
    </recommendedName>
</protein>
<reference evidence="4" key="1">
    <citation type="submission" date="2015-06" db="EMBL/GenBank/DDBJ databases">
        <authorList>
            <person name="Joergensen T."/>
        </authorList>
    </citation>
    <scope>NUCLEOTIDE SEQUENCE</scope>
    <source>
        <plasmid evidence="4">pRGRH0201</plasmid>
    </source>
</reference>
<keyword evidence="4" id="KW-0614">Plasmid</keyword>
<organism evidence="4">
    <name type="scientific">uncultured prokaryote</name>
    <dbReference type="NCBI Taxonomy" id="198431"/>
    <lineage>
        <taxon>unclassified sequences</taxon>
        <taxon>environmental samples</taxon>
    </lineage>
</organism>
<evidence type="ECO:0000256" key="2">
    <source>
        <dbReference type="SAM" id="MobiDB-lite"/>
    </source>
</evidence>